<dbReference type="PRINTS" id="PR00338">
    <property type="entry name" value="NUSGTNSCPFCT"/>
</dbReference>
<evidence type="ECO:0000256" key="1">
    <source>
        <dbReference type="ARBA" id="ARBA00022472"/>
    </source>
</evidence>
<dbReference type="EMBL" id="CP120682">
    <property type="protein sequence ID" value="WKN37149.1"/>
    <property type="molecule type" value="Genomic_DNA"/>
</dbReference>
<dbReference type="InterPro" id="IPR008991">
    <property type="entry name" value="Translation_prot_SH3-like_sf"/>
</dbReference>
<keyword evidence="1 5" id="KW-0806">Transcription termination</keyword>
<dbReference type="SUPFAM" id="SSF82679">
    <property type="entry name" value="N-utilization substance G protein NusG, N-terminal domain"/>
    <property type="match status" value="1"/>
</dbReference>
<dbReference type="AlphaFoldDB" id="A0AA49JGF2"/>
<protein>
    <recommendedName>
        <fullName evidence="5 6">Transcription termination/antitermination protein NusG</fullName>
    </recommendedName>
</protein>
<evidence type="ECO:0000256" key="6">
    <source>
        <dbReference type="NCBIfam" id="TIGR00922"/>
    </source>
</evidence>
<organism evidence="10">
    <name type="scientific">Roseihalotalea indica</name>
    <dbReference type="NCBI Taxonomy" id="2867963"/>
    <lineage>
        <taxon>Bacteria</taxon>
        <taxon>Pseudomonadati</taxon>
        <taxon>Bacteroidota</taxon>
        <taxon>Cytophagia</taxon>
        <taxon>Cytophagales</taxon>
        <taxon>Catalimonadaceae</taxon>
        <taxon>Roseihalotalea</taxon>
    </lineage>
</organism>
<dbReference type="GO" id="GO:0006354">
    <property type="term" value="P:DNA-templated transcription elongation"/>
    <property type="evidence" value="ECO:0007669"/>
    <property type="project" value="UniProtKB-UniRule"/>
</dbReference>
<keyword evidence="2 5" id="KW-0889">Transcription antitermination</keyword>
<dbReference type="Gene3D" id="2.30.30.30">
    <property type="match status" value="1"/>
</dbReference>
<evidence type="ECO:0000259" key="9">
    <source>
        <dbReference type="SMART" id="SM00739"/>
    </source>
</evidence>
<keyword evidence="4 5" id="KW-0804">Transcription</keyword>
<dbReference type="InterPro" id="IPR001062">
    <property type="entry name" value="Transcrpt_antiterm_NusG"/>
</dbReference>
<accession>A0AA49JGF2</accession>
<evidence type="ECO:0000313" key="10">
    <source>
        <dbReference type="EMBL" id="WKN37149.1"/>
    </source>
</evidence>
<evidence type="ECO:0000256" key="4">
    <source>
        <dbReference type="ARBA" id="ARBA00023163"/>
    </source>
</evidence>
<sequence length="194" mass="22401">MADPKWYVIRAVSGKERKVREYLEHEIRVNKLEEFVPQVIIPSEKVMEMRNGKKRVRERQFFPGYILVSADLKNGEVLHMINNVPNVIGFLSAKGTSTPRSQEPPLPLRESEINRILGRVDEAEEEEIKLDTPYIVGEEVKVMDGPFSGFIGNIEEIFEERRKLKVMVKIFGRNTPVELNYMQVEKVDNSNNNG</sequence>
<dbReference type="PANTHER" id="PTHR30265">
    <property type="entry name" value="RHO-INTERACTING TRANSCRIPTION TERMINATION FACTOR NUSG"/>
    <property type="match status" value="1"/>
</dbReference>
<dbReference type="HAMAP" id="MF_00948">
    <property type="entry name" value="NusG"/>
    <property type="match status" value="1"/>
</dbReference>
<dbReference type="SUPFAM" id="SSF50104">
    <property type="entry name" value="Translation proteins SH3-like domain"/>
    <property type="match status" value="1"/>
</dbReference>
<dbReference type="InterPro" id="IPR015869">
    <property type="entry name" value="Transcrpt_antiterm_NusG_bac_CS"/>
</dbReference>
<comment type="function">
    <text evidence="5 7">Participates in transcription elongation, termination and antitermination.</text>
</comment>
<dbReference type="PANTHER" id="PTHR30265:SF2">
    <property type="entry name" value="TRANSCRIPTION TERMINATION_ANTITERMINATION PROTEIN NUSG"/>
    <property type="match status" value="1"/>
</dbReference>
<dbReference type="GO" id="GO:0005829">
    <property type="term" value="C:cytosol"/>
    <property type="evidence" value="ECO:0007669"/>
    <property type="project" value="TreeGrafter"/>
</dbReference>
<dbReference type="Pfam" id="PF02357">
    <property type="entry name" value="NusG"/>
    <property type="match status" value="1"/>
</dbReference>
<dbReference type="GO" id="GO:0031564">
    <property type="term" value="P:transcription antitermination"/>
    <property type="evidence" value="ECO:0007669"/>
    <property type="project" value="UniProtKB-UniRule"/>
</dbReference>
<dbReference type="InterPro" id="IPR043425">
    <property type="entry name" value="NusG-like"/>
</dbReference>
<name>A0AA49JGF2_9BACT</name>
<dbReference type="FunFam" id="2.30.30.30:FF:000002">
    <property type="entry name" value="Transcription termination/antitermination factor NusG"/>
    <property type="match status" value="1"/>
</dbReference>
<dbReference type="PROSITE" id="PS01014">
    <property type="entry name" value="NUSG"/>
    <property type="match status" value="1"/>
</dbReference>
<dbReference type="InterPro" id="IPR006645">
    <property type="entry name" value="NGN-like_dom"/>
</dbReference>
<proteinExistence type="inferred from homology"/>
<feature type="domain" description="NusG-like N-terminal" evidence="8">
    <location>
        <begin position="3"/>
        <end position="120"/>
    </location>
</feature>
<keyword evidence="3 5" id="KW-0805">Transcription regulation</keyword>
<evidence type="ECO:0000256" key="2">
    <source>
        <dbReference type="ARBA" id="ARBA00022814"/>
    </source>
</evidence>
<dbReference type="InterPro" id="IPR005824">
    <property type="entry name" value="KOW"/>
</dbReference>
<dbReference type="GO" id="GO:0032784">
    <property type="term" value="P:regulation of DNA-templated transcription elongation"/>
    <property type="evidence" value="ECO:0007669"/>
    <property type="project" value="InterPro"/>
</dbReference>
<dbReference type="CDD" id="cd06091">
    <property type="entry name" value="KOW_NusG"/>
    <property type="match status" value="1"/>
</dbReference>
<comment type="similarity">
    <text evidence="5 7">Belongs to the NusG family.</text>
</comment>
<reference evidence="10" key="1">
    <citation type="journal article" date="2023" name="Comput. Struct. Biotechnol. J.">
        <title>Discovery of a novel marine Bacteroidetes with a rich repertoire of carbohydrate-active enzymes.</title>
        <authorList>
            <person name="Chen B."/>
            <person name="Liu G."/>
            <person name="Chen Q."/>
            <person name="Wang H."/>
            <person name="Liu L."/>
            <person name="Tang K."/>
        </authorList>
    </citation>
    <scope>NUCLEOTIDE SEQUENCE</scope>
    <source>
        <strain evidence="10">TK19036</strain>
    </source>
</reference>
<dbReference type="SMART" id="SM00738">
    <property type="entry name" value="NGN"/>
    <property type="match status" value="1"/>
</dbReference>
<dbReference type="Gene3D" id="3.30.70.940">
    <property type="entry name" value="NusG, N-terminal domain"/>
    <property type="match status" value="1"/>
</dbReference>
<dbReference type="InterPro" id="IPR036735">
    <property type="entry name" value="NGN_dom_sf"/>
</dbReference>
<dbReference type="GO" id="GO:0006353">
    <property type="term" value="P:DNA-templated transcription termination"/>
    <property type="evidence" value="ECO:0007669"/>
    <property type="project" value="UniProtKB-UniRule"/>
</dbReference>
<evidence type="ECO:0000256" key="7">
    <source>
        <dbReference type="RuleBase" id="RU000538"/>
    </source>
</evidence>
<reference evidence="10" key="2">
    <citation type="journal article" date="2024" name="Antonie Van Leeuwenhoek">
        <title>Roseihalotalea indica gen. nov., sp. nov., a halophilic Bacteroidetes from mesopelagic Southwest Indian Ocean with higher carbohydrate metabolic potential.</title>
        <authorList>
            <person name="Chen B."/>
            <person name="Zhang M."/>
            <person name="Lin D."/>
            <person name="Ye J."/>
            <person name="Tang K."/>
        </authorList>
    </citation>
    <scope>NUCLEOTIDE SEQUENCE</scope>
    <source>
        <strain evidence="10">TK19036</strain>
    </source>
</reference>
<evidence type="ECO:0000256" key="3">
    <source>
        <dbReference type="ARBA" id="ARBA00023015"/>
    </source>
</evidence>
<gene>
    <name evidence="5 10" type="primary">nusG</name>
    <name evidence="10" type="ORF">K4G66_00295</name>
</gene>
<dbReference type="InterPro" id="IPR047050">
    <property type="entry name" value="NGN"/>
</dbReference>
<dbReference type="NCBIfam" id="TIGR00922">
    <property type="entry name" value="nusG"/>
    <property type="match status" value="1"/>
</dbReference>
<dbReference type="Pfam" id="PF00467">
    <property type="entry name" value="KOW"/>
    <property type="match status" value="1"/>
</dbReference>
<feature type="domain" description="KOW" evidence="9">
    <location>
        <begin position="133"/>
        <end position="160"/>
    </location>
</feature>
<evidence type="ECO:0000256" key="5">
    <source>
        <dbReference type="HAMAP-Rule" id="MF_00948"/>
    </source>
</evidence>
<dbReference type="InterPro" id="IPR014722">
    <property type="entry name" value="Rib_uL2_dom2"/>
</dbReference>
<evidence type="ECO:0000259" key="8">
    <source>
        <dbReference type="SMART" id="SM00738"/>
    </source>
</evidence>
<dbReference type="SMART" id="SM00739">
    <property type="entry name" value="KOW"/>
    <property type="match status" value="1"/>
</dbReference>
<dbReference type="CDD" id="cd09891">
    <property type="entry name" value="NGN_Bact_1"/>
    <property type="match status" value="1"/>
</dbReference>